<dbReference type="Proteomes" id="UP001139347">
    <property type="component" value="Unassembled WGS sequence"/>
</dbReference>
<evidence type="ECO:0000256" key="3">
    <source>
        <dbReference type="ARBA" id="ARBA00022786"/>
    </source>
</evidence>
<dbReference type="SUPFAM" id="SSF51126">
    <property type="entry name" value="Pectin lyase-like"/>
    <property type="match status" value="1"/>
</dbReference>
<feature type="domain" description="Carbohydrate-binding/sugar hydrolysis" evidence="5">
    <location>
        <begin position="45"/>
        <end position="190"/>
    </location>
</feature>
<dbReference type="InterPro" id="IPR022441">
    <property type="entry name" value="Para_beta_helix_rpt-2"/>
</dbReference>
<proteinExistence type="predicted"/>
<dbReference type="InterPro" id="IPR011050">
    <property type="entry name" value="Pectin_lyase_fold/virulence"/>
</dbReference>
<dbReference type="EMBL" id="JALIRP010000004">
    <property type="protein sequence ID" value="MCJ8012476.1"/>
    <property type="molecule type" value="Genomic_DNA"/>
</dbReference>
<evidence type="ECO:0000256" key="2">
    <source>
        <dbReference type="ARBA" id="ARBA00022737"/>
    </source>
</evidence>
<name>A0A9X1WPW3_9BACL</name>
<dbReference type="PANTHER" id="PTHR22990">
    <property type="entry name" value="F-BOX ONLY PROTEIN"/>
    <property type="match status" value="1"/>
</dbReference>
<comment type="pathway">
    <text evidence="1">Protein modification; protein ubiquitination.</text>
</comment>
<keyword evidence="2" id="KW-0677">Repeat</keyword>
<keyword evidence="7" id="KW-1185">Reference proteome</keyword>
<dbReference type="NCBIfam" id="TIGR03804">
    <property type="entry name" value="para_beta_helix"/>
    <property type="match status" value="3"/>
</dbReference>
<dbReference type="InterPro" id="IPR051550">
    <property type="entry name" value="SCF-Subunits/Alg-Epimerases"/>
</dbReference>
<keyword evidence="4" id="KW-0472">Membrane</keyword>
<dbReference type="Gene3D" id="2.160.20.10">
    <property type="entry name" value="Single-stranded right-handed beta-helix, Pectin lyase-like"/>
    <property type="match status" value="1"/>
</dbReference>
<evidence type="ECO:0000256" key="1">
    <source>
        <dbReference type="ARBA" id="ARBA00004906"/>
    </source>
</evidence>
<dbReference type="Pfam" id="PF05048">
    <property type="entry name" value="NosD"/>
    <property type="match status" value="1"/>
</dbReference>
<dbReference type="SMART" id="SM00710">
    <property type="entry name" value="PbH1"/>
    <property type="match status" value="8"/>
</dbReference>
<dbReference type="InterPro" id="IPR007742">
    <property type="entry name" value="NosD_dom"/>
</dbReference>
<keyword evidence="3" id="KW-0833">Ubl conjugation pathway</keyword>
<dbReference type="InterPro" id="IPR006633">
    <property type="entry name" value="Carb-bd_sugar_hydrolysis-dom"/>
</dbReference>
<organism evidence="6 7">
    <name type="scientific">Paenibacillus mangrovi</name>
    <dbReference type="NCBI Taxonomy" id="2931978"/>
    <lineage>
        <taxon>Bacteria</taxon>
        <taxon>Bacillati</taxon>
        <taxon>Bacillota</taxon>
        <taxon>Bacilli</taxon>
        <taxon>Bacillales</taxon>
        <taxon>Paenibacillaceae</taxon>
        <taxon>Paenibacillus</taxon>
    </lineage>
</organism>
<dbReference type="SMART" id="SM00722">
    <property type="entry name" value="CASH"/>
    <property type="match status" value="2"/>
</dbReference>
<evidence type="ECO:0000259" key="5">
    <source>
        <dbReference type="SMART" id="SM00722"/>
    </source>
</evidence>
<evidence type="ECO:0000313" key="6">
    <source>
        <dbReference type="EMBL" id="MCJ8012476.1"/>
    </source>
</evidence>
<dbReference type="InterPro" id="IPR006626">
    <property type="entry name" value="PbH1"/>
</dbReference>
<feature type="transmembrane region" description="Helical" evidence="4">
    <location>
        <begin position="424"/>
        <end position="444"/>
    </location>
</feature>
<protein>
    <submittedName>
        <fullName evidence="6">Right-handed parallel beta-helix repeat-containing protein</fullName>
    </submittedName>
</protein>
<dbReference type="RefSeq" id="WP_244725272.1">
    <property type="nucleotide sequence ID" value="NZ_JALIRP010000004.1"/>
</dbReference>
<evidence type="ECO:0000313" key="7">
    <source>
        <dbReference type="Proteomes" id="UP001139347"/>
    </source>
</evidence>
<sequence>MLLIRVRLVFVFFLLNLICIWKPGTGLAEPTPTTLIPLQPVIDRAQEGDTILLSPGTYLGPVTIDKKISIQSSGSVTLVNNTQESAISIHANGVLLQGLNIEQNGDGESAGVELHANDVQLKELVIHTKGYGILLRDSNRTLIQNNRISGFEQNIGKPEQKGNGIDLYNSHDNQILGNKITSMRDAIYMEKGRNETIKGNQISYSRYAIHCMYIDDSLVSHNEGEHNFTGAMVMVVRNTTVSDNSFRKQNENVYAQGMLLYDVQKSVIKSNVLEGNRVGIYMENASDNQLSDNVLLQNFVGIQMIQSEQNLLQHNAFVSNVVDTANKDSSNQITGNYWDSFQGIDITNDGFSDISYSMNSFYQNVISSNAAYQLFFQSPGMTFLSEIFTGDQKQGTRDNAPMMKMDIGREAGHGHATANDNRKVVTMGVMLLLAAISTIIIGGIRK</sequence>
<comment type="caution">
    <text evidence="6">The sequence shown here is derived from an EMBL/GenBank/DDBJ whole genome shotgun (WGS) entry which is preliminary data.</text>
</comment>
<dbReference type="InterPro" id="IPR012334">
    <property type="entry name" value="Pectin_lyas_fold"/>
</dbReference>
<keyword evidence="4" id="KW-0812">Transmembrane</keyword>
<feature type="domain" description="Carbohydrate-binding/sugar hydrolysis" evidence="5">
    <location>
        <begin position="196"/>
        <end position="354"/>
    </location>
</feature>
<dbReference type="AlphaFoldDB" id="A0A9X1WPW3"/>
<accession>A0A9X1WPW3</accession>
<gene>
    <name evidence="6" type="ORF">MUG84_12100</name>
</gene>
<evidence type="ECO:0000256" key="4">
    <source>
        <dbReference type="SAM" id="Phobius"/>
    </source>
</evidence>
<reference evidence="6" key="1">
    <citation type="submission" date="2022-04" db="EMBL/GenBank/DDBJ databases">
        <title>Paenibacillus mangrovi sp. nov., a novel endophytic bacterium isolated from bark of Kandelia candel.</title>
        <authorList>
            <person name="Tuo L."/>
        </authorList>
    </citation>
    <scope>NUCLEOTIDE SEQUENCE</scope>
    <source>
        <strain evidence="6">KQZ6P-2</strain>
    </source>
</reference>
<keyword evidence="4" id="KW-1133">Transmembrane helix</keyword>
<dbReference type="PANTHER" id="PTHR22990:SF15">
    <property type="entry name" value="F-BOX ONLY PROTEIN 10"/>
    <property type="match status" value="1"/>
</dbReference>